<comment type="caution">
    <text evidence="3">The sequence shown here is derived from an EMBL/GenBank/DDBJ whole genome shotgun (WGS) entry which is preliminary data.</text>
</comment>
<evidence type="ECO:0000259" key="2">
    <source>
        <dbReference type="PROSITE" id="PS50975"/>
    </source>
</evidence>
<evidence type="ECO:0000313" key="4">
    <source>
        <dbReference type="Proteomes" id="UP001595843"/>
    </source>
</evidence>
<feature type="domain" description="ATP-grasp" evidence="2">
    <location>
        <begin position="129"/>
        <end position="363"/>
    </location>
</feature>
<name>A0ABV8JD94_9BACL</name>
<gene>
    <name evidence="3" type="ORF">ACFOUO_03100</name>
</gene>
<dbReference type="PROSITE" id="PS50975">
    <property type="entry name" value="ATP_GRASP"/>
    <property type="match status" value="1"/>
</dbReference>
<sequence length="373" mass="42067">MNGPSQNLLGVIVCRSKRVTPPFQEAGYFKQLAREGKPLGIEVIVFCPMDVDWSKQQVIAWKYNAKAGQWIQGRFPLPPLIYDRCYYTDSRHYLTYKPHVVRLANHPRVQLLGRPLGGKLTTQEMLSKNPILRPYLPPMLKFSSPTDVQEALHRFGTVLIKPNGGSHGRGVAAIWPDGDTFRLKGRSLSNQTFRYRLKSKSALTDWINHFVGSTRYVIQPCLALTTVDGHPFDLRILVQKDGRGNWVTTGMAIRSGAPNTLTSNLHGGGKAEKAVPFIQRHFPKPLAEEILTKVQRLALEVPRQIEREHGRLLELGLDIGIDRKGRVWLLEANSKPGRSVFLRTGEKEIRRQSVKQPMLYAHTLFQGLKGGSV</sequence>
<dbReference type="Gene3D" id="3.30.470.20">
    <property type="entry name" value="ATP-grasp fold, B domain"/>
    <property type="match status" value="1"/>
</dbReference>
<dbReference type="InterPro" id="IPR011761">
    <property type="entry name" value="ATP-grasp"/>
</dbReference>
<organism evidence="3 4">
    <name type="scientific">Salinithrix halophila</name>
    <dbReference type="NCBI Taxonomy" id="1485204"/>
    <lineage>
        <taxon>Bacteria</taxon>
        <taxon>Bacillati</taxon>
        <taxon>Bacillota</taxon>
        <taxon>Bacilli</taxon>
        <taxon>Bacillales</taxon>
        <taxon>Thermoactinomycetaceae</taxon>
        <taxon>Salinithrix</taxon>
    </lineage>
</organism>
<evidence type="ECO:0000313" key="3">
    <source>
        <dbReference type="EMBL" id="MFC4075790.1"/>
    </source>
</evidence>
<reference evidence="4" key="1">
    <citation type="journal article" date="2019" name="Int. J. Syst. Evol. Microbiol.">
        <title>The Global Catalogue of Microorganisms (GCM) 10K type strain sequencing project: providing services to taxonomists for standard genome sequencing and annotation.</title>
        <authorList>
            <consortium name="The Broad Institute Genomics Platform"/>
            <consortium name="The Broad Institute Genome Sequencing Center for Infectious Disease"/>
            <person name="Wu L."/>
            <person name="Ma J."/>
        </authorList>
    </citation>
    <scope>NUCLEOTIDE SEQUENCE [LARGE SCALE GENOMIC DNA]</scope>
    <source>
        <strain evidence="4">IBRC-M 10813</strain>
    </source>
</reference>
<keyword evidence="1" id="KW-0547">Nucleotide-binding</keyword>
<protein>
    <submittedName>
        <fullName evidence="3">YheC/YheD family protein</fullName>
    </submittedName>
</protein>
<keyword evidence="4" id="KW-1185">Reference proteome</keyword>
<dbReference type="SUPFAM" id="SSF56059">
    <property type="entry name" value="Glutathione synthetase ATP-binding domain-like"/>
    <property type="match status" value="1"/>
</dbReference>
<accession>A0ABV8JD94</accession>
<evidence type="ECO:0000256" key="1">
    <source>
        <dbReference type="PROSITE-ProRule" id="PRU00409"/>
    </source>
</evidence>
<dbReference type="InterPro" id="IPR026838">
    <property type="entry name" value="YheC/D"/>
</dbReference>
<dbReference type="Proteomes" id="UP001595843">
    <property type="component" value="Unassembled WGS sequence"/>
</dbReference>
<dbReference type="EMBL" id="JBHSAP010000007">
    <property type="protein sequence ID" value="MFC4075790.1"/>
    <property type="molecule type" value="Genomic_DNA"/>
</dbReference>
<dbReference type="RefSeq" id="WP_380702044.1">
    <property type="nucleotide sequence ID" value="NZ_JBHSAP010000007.1"/>
</dbReference>
<dbReference type="Pfam" id="PF14398">
    <property type="entry name" value="ATPgrasp_YheCD"/>
    <property type="match status" value="1"/>
</dbReference>
<proteinExistence type="predicted"/>
<keyword evidence="1" id="KW-0067">ATP-binding</keyword>